<accession>A0A8X8FNP0</accession>
<evidence type="ECO:0000313" key="3">
    <source>
        <dbReference type="Proteomes" id="UP000636938"/>
    </source>
</evidence>
<dbReference type="Proteomes" id="UP000636938">
    <property type="component" value="Unassembled WGS sequence"/>
</dbReference>
<dbReference type="EMBL" id="JACSQS010000001">
    <property type="protein sequence ID" value="MBD7953026.1"/>
    <property type="molecule type" value="Genomic_DNA"/>
</dbReference>
<evidence type="ECO:0000259" key="1">
    <source>
        <dbReference type="SMART" id="SM00642"/>
    </source>
</evidence>
<name>A0A8X8FNP0_9GAMM</name>
<dbReference type="InterPro" id="IPR045857">
    <property type="entry name" value="O16G_dom_2"/>
</dbReference>
<comment type="caution">
    <text evidence="2">The sequence shown here is derived from an EMBL/GenBank/DDBJ whole genome shotgun (WGS) entry which is preliminary data.</text>
</comment>
<dbReference type="SUPFAM" id="SSF51445">
    <property type="entry name" value="(Trans)glycosidases"/>
    <property type="match status" value="1"/>
</dbReference>
<dbReference type="SMART" id="SM00642">
    <property type="entry name" value="Aamy"/>
    <property type="match status" value="1"/>
</dbReference>
<dbReference type="Gene3D" id="3.20.20.80">
    <property type="entry name" value="Glycosidases"/>
    <property type="match status" value="1"/>
</dbReference>
<evidence type="ECO:0000313" key="2">
    <source>
        <dbReference type="EMBL" id="MBD7953026.1"/>
    </source>
</evidence>
<reference evidence="2 3" key="1">
    <citation type="submission" date="2020-08" db="EMBL/GenBank/DDBJ databases">
        <title>A Genomic Blueprint of the Chicken Gut Microbiome.</title>
        <authorList>
            <person name="Gilroy R."/>
            <person name="Ravi A."/>
            <person name="Getino M."/>
            <person name="Pursley I."/>
            <person name="Horton D.L."/>
            <person name="Alikhan N.-F."/>
            <person name="Baker D."/>
            <person name="Gharbi K."/>
            <person name="Hall N."/>
            <person name="Watson M."/>
            <person name="Adriaenssens E.M."/>
            <person name="Foster-Nyarko E."/>
            <person name="Jarju S."/>
            <person name="Secka A."/>
            <person name="Antonio M."/>
            <person name="Oren A."/>
            <person name="Chaudhuri R."/>
            <person name="La Ragione R.M."/>
            <person name="Hildebrand F."/>
            <person name="Pallen M.J."/>
        </authorList>
    </citation>
    <scope>NUCLEOTIDE SEQUENCE [LARGE SCALE GENOMIC DNA]</scope>
    <source>
        <strain evidence="2 3">Sa5BUN4</strain>
    </source>
</reference>
<proteinExistence type="predicted"/>
<sequence>MAPHSTAIYQLDVSLFRDGCGRGWGTLSGVVEKLDYLQWLGITHLWLLPTYRNGGRDGGYDVIDHCAIDPRIGDFDSFDLLIREATRRGIRVIVELVMQHTSDQHPWFLQARSGDARMAARYIWADSPPEQGPDPMFPPIEASVWSWDADAARFYQHRFYRHEPDLELANAEVREEMGRIIAFWLDKGVAGFRVDAVPYMVERAALADPRDEGRWLLELMRGQAAAHHDAPILIGEADVEAGEYGQYLDHGRRLSHLLDFHLNNHLFLAFALEDASQITSTLAEYNADAPARSRLAWLRNNDELDLEQLSPEERACVMARFAPEPGMRVYERGIRRRLAPMFDHDVDALAMAHAVLLSLGQVPVLRYGDEIGLGDDLRLPERDAVRVPMQWAPGPRAGFSDGPAPPWRAALSSHDRGLASDAVNVQAQRDDPDSLLGRVRELLQARRSLPWLEQDAEALPGLPRSILGLRFRSGDSALLTLVNVGRTPHRLHLAEATDARPVVLRGADVEEQTVVLAGYGYAWLLVDSGGS</sequence>
<organism evidence="2 3">
    <name type="scientific">Stenotrophomonas lacuserhaii</name>
    <dbReference type="NCBI Taxonomy" id="2760084"/>
    <lineage>
        <taxon>Bacteria</taxon>
        <taxon>Pseudomonadati</taxon>
        <taxon>Pseudomonadota</taxon>
        <taxon>Gammaproteobacteria</taxon>
        <taxon>Lysobacterales</taxon>
        <taxon>Lysobacteraceae</taxon>
        <taxon>Stenotrophomonas</taxon>
    </lineage>
</organism>
<dbReference type="Pfam" id="PF00128">
    <property type="entry name" value="Alpha-amylase"/>
    <property type="match status" value="2"/>
</dbReference>
<dbReference type="Gene3D" id="3.90.400.10">
    <property type="entry name" value="Oligo-1,6-glucosidase, Domain 2"/>
    <property type="match status" value="1"/>
</dbReference>
<dbReference type="InterPro" id="IPR017853">
    <property type="entry name" value="GH"/>
</dbReference>
<dbReference type="AlphaFoldDB" id="A0A8X8FNP0"/>
<dbReference type="RefSeq" id="WP_191768690.1">
    <property type="nucleotide sequence ID" value="NZ_JACSQS010000001.1"/>
</dbReference>
<dbReference type="GO" id="GO:0005975">
    <property type="term" value="P:carbohydrate metabolic process"/>
    <property type="evidence" value="ECO:0007669"/>
    <property type="project" value="InterPro"/>
</dbReference>
<dbReference type="PANTHER" id="PTHR10357">
    <property type="entry name" value="ALPHA-AMYLASE FAMILY MEMBER"/>
    <property type="match status" value="1"/>
</dbReference>
<keyword evidence="3" id="KW-1185">Reference proteome</keyword>
<dbReference type="PANTHER" id="PTHR10357:SF219">
    <property type="entry name" value="MALTOSE ALPHA-D-GLUCOSYLTRANSFERASE"/>
    <property type="match status" value="1"/>
</dbReference>
<feature type="domain" description="Glycosyl hydrolase family 13 catalytic" evidence="1">
    <location>
        <begin position="10"/>
        <end position="386"/>
    </location>
</feature>
<protein>
    <submittedName>
        <fullName evidence="2">Trehalose synthase</fullName>
    </submittedName>
</protein>
<dbReference type="InterPro" id="IPR006047">
    <property type="entry name" value="GH13_cat_dom"/>
</dbReference>
<gene>
    <name evidence="2" type="ORF">H9654_02310</name>
</gene>